<feature type="compositionally biased region" description="Polar residues" evidence="2">
    <location>
        <begin position="364"/>
        <end position="378"/>
    </location>
</feature>
<feature type="domain" description="A-kinase anchor protein 2 C-terminal" evidence="3">
    <location>
        <begin position="506"/>
        <end position="823"/>
    </location>
</feature>
<feature type="region of interest" description="Disordered" evidence="2">
    <location>
        <begin position="591"/>
        <end position="631"/>
    </location>
</feature>
<feature type="region of interest" description="Disordered" evidence="2">
    <location>
        <begin position="498"/>
        <end position="530"/>
    </location>
</feature>
<feature type="compositionally biased region" description="Basic and acidic residues" evidence="2">
    <location>
        <begin position="382"/>
        <end position="393"/>
    </location>
</feature>
<feature type="compositionally biased region" description="Acidic residues" evidence="2">
    <location>
        <begin position="195"/>
        <end position="206"/>
    </location>
</feature>
<name>A0AAV6H139_9TELE</name>
<evidence type="ECO:0000256" key="2">
    <source>
        <dbReference type="SAM" id="MobiDB-lite"/>
    </source>
</evidence>
<reference evidence="4" key="1">
    <citation type="submission" date="2020-10" db="EMBL/GenBank/DDBJ databases">
        <title>Chromosome-scale genome assembly of the Allis shad, Alosa alosa.</title>
        <authorList>
            <person name="Margot Z."/>
            <person name="Christophe K."/>
            <person name="Cabau C."/>
            <person name="Louis A."/>
            <person name="Berthelot C."/>
            <person name="Parey E."/>
            <person name="Roest Crollius H."/>
            <person name="Montfort J."/>
            <person name="Robinson-Rechavi M."/>
            <person name="Bucao C."/>
            <person name="Bouchez O."/>
            <person name="Gislard M."/>
            <person name="Lluch J."/>
            <person name="Milhes M."/>
            <person name="Lampietro C."/>
            <person name="Lopez Roques C."/>
            <person name="Donnadieu C."/>
            <person name="Braasch I."/>
            <person name="Desvignes T."/>
            <person name="Postlethwait J."/>
            <person name="Bobe J."/>
            <person name="Guiguen Y."/>
        </authorList>
    </citation>
    <scope>NUCLEOTIDE SEQUENCE</scope>
    <source>
        <strain evidence="4">M-15738</strain>
        <tissue evidence="4">Blood</tissue>
    </source>
</reference>
<organism evidence="4 5">
    <name type="scientific">Alosa alosa</name>
    <name type="common">allis shad</name>
    <dbReference type="NCBI Taxonomy" id="278164"/>
    <lineage>
        <taxon>Eukaryota</taxon>
        <taxon>Metazoa</taxon>
        <taxon>Chordata</taxon>
        <taxon>Craniata</taxon>
        <taxon>Vertebrata</taxon>
        <taxon>Euteleostomi</taxon>
        <taxon>Actinopterygii</taxon>
        <taxon>Neopterygii</taxon>
        <taxon>Teleostei</taxon>
        <taxon>Clupei</taxon>
        <taxon>Clupeiformes</taxon>
        <taxon>Clupeoidei</taxon>
        <taxon>Clupeidae</taxon>
        <taxon>Alosa</taxon>
    </lineage>
</organism>
<feature type="compositionally biased region" description="Polar residues" evidence="2">
    <location>
        <begin position="755"/>
        <end position="789"/>
    </location>
</feature>
<accession>A0AAV6H139</accession>
<proteinExistence type="predicted"/>
<feature type="compositionally biased region" description="Basic and acidic residues" evidence="2">
    <location>
        <begin position="162"/>
        <end position="178"/>
    </location>
</feature>
<dbReference type="PANTHER" id="PTHR18839:SF0">
    <property type="entry name" value="MITOTIC INTERACTOR AND SUBSTRATE OF PLK1 ISOFORM X1-RELATED"/>
    <property type="match status" value="1"/>
</dbReference>
<dbReference type="Proteomes" id="UP000823561">
    <property type="component" value="Chromosome 7"/>
</dbReference>
<gene>
    <name evidence="4" type="ORF">AALO_G00105150</name>
</gene>
<evidence type="ECO:0000313" key="4">
    <source>
        <dbReference type="EMBL" id="KAG5279011.1"/>
    </source>
</evidence>
<evidence type="ECO:0000259" key="3">
    <source>
        <dbReference type="Pfam" id="PF15304"/>
    </source>
</evidence>
<dbReference type="InterPro" id="IPR029304">
    <property type="entry name" value="AKAP2_C"/>
</dbReference>
<feature type="compositionally biased region" description="Polar residues" evidence="2">
    <location>
        <begin position="1"/>
        <end position="13"/>
    </location>
</feature>
<feature type="region of interest" description="Disordered" evidence="2">
    <location>
        <begin position="1"/>
        <end position="459"/>
    </location>
</feature>
<dbReference type="EMBL" id="JADWDJ010000007">
    <property type="protein sequence ID" value="KAG5279011.1"/>
    <property type="molecule type" value="Genomic_DNA"/>
</dbReference>
<evidence type="ECO:0000313" key="5">
    <source>
        <dbReference type="Proteomes" id="UP000823561"/>
    </source>
</evidence>
<sequence>MATDSMASPQSTDSLDERVSEAYSAADLDSLSDGEARKTTEGESNSAEPTDPHTEAVDGPGGTGDGHSVPPSDTNSTSLAEGVTGADGQVTCVKSVSGKGPVLSGDCPPTPQLEGTDQTEEGEVKEGSQEEAAPPSVHAVETPEEVDSEQQSTNSSEPVEQAEGHAYEKEGDLTERGHTLMNASNPQEVSGVTEDPSDETEQEPLDAPDSPVFLSDGGVDAGDLSVDHQPLDFSLAREQWVRRDSTSGKAPTPSGSRRSSVCRPLDLPTALTSQLPLAEEAPIEADAAIAAGDQQGEEQPHSPSVLKENQEGQQVCEETPPMETVARKLANQVAESSGASPVVLKEPLREAGAEGEGEGERESGQTNGEQTAASTHTAEAQEEGRAEGVDGRCTETAQLKGGANAAGPLKACRMEDPYDDNQSDSGVSADFSAEVSTRTPLSNSPEPCKPPANETPIEREIRLAAEREQSLRQARGLSLSDKEQEFVDIPIRRPILSQTLPPAKTVKDKGKERQFAGKKMQREISQETQREQDLVQLGRVQGFYEKGTVRQLRERKLLFEAFQQPQEMPTNAGASQRTASVSASDLSTLEALGDESSASSTCGSERRHSLELLSPRQSHAPATCGPGLSEGTSSQIIIMEGHHISQMPLSYPEWTPHTSPGHLTEEQAVTVVDAGTVAAAPSPPYVKTEQEEREGEGEEVNSVMVRENPFFKLRSSMSMRPEVERDIRQAQERERELRKQRTSLYQGSVGAEAGSSPTQNTHNGPAQTCSSAQYSLGKTDLTVTRPQTDTTHREQTEALKSPFGVVRTPRQKTPLVQRWEAGMVNGQED</sequence>
<feature type="compositionally biased region" description="Basic and acidic residues" evidence="2">
    <location>
        <begin position="721"/>
        <end position="739"/>
    </location>
</feature>
<keyword evidence="5" id="KW-1185">Reference proteome</keyword>
<feature type="compositionally biased region" description="Polar residues" evidence="2">
    <location>
        <begin position="434"/>
        <end position="445"/>
    </location>
</feature>
<dbReference type="Pfam" id="PF15304">
    <property type="entry name" value="AKAP2_C"/>
    <property type="match status" value="1"/>
</dbReference>
<evidence type="ECO:0000256" key="1">
    <source>
        <dbReference type="ARBA" id="ARBA00023054"/>
    </source>
</evidence>
<feature type="compositionally biased region" description="Basic and acidic residues" evidence="2">
    <location>
        <begin position="505"/>
        <end position="530"/>
    </location>
</feature>
<dbReference type="AlphaFoldDB" id="A0AAV6H139"/>
<protein>
    <recommendedName>
        <fullName evidence="3">A-kinase anchor protein 2 C-terminal domain-containing protein</fullName>
    </recommendedName>
</protein>
<feature type="compositionally biased region" description="Polar residues" evidence="2">
    <location>
        <begin position="181"/>
        <end position="190"/>
    </location>
</feature>
<feature type="compositionally biased region" description="Polar residues" evidence="2">
    <location>
        <begin position="247"/>
        <end position="259"/>
    </location>
</feature>
<feature type="region of interest" description="Disordered" evidence="2">
    <location>
        <begin position="680"/>
        <end position="703"/>
    </location>
</feature>
<feature type="region of interest" description="Disordered" evidence="2">
    <location>
        <begin position="716"/>
        <end position="814"/>
    </location>
</feature>
<dbReference type="PANTHER" id="PTHR18839">
    <property type="entry name" value="MITOTIC INTERACTOR AND SUBSTRATE OF PLK1 MISP FAMILY MEMBER"/>
    <property type="match status" value="1"/>
</dbReference>
<comment type="caution">
    <text evidence="4">The sequence shown here is derived from an EMBL/GenBank/DDBJ whole genome shotgun (WGS) entry which is preliminary data.</text>
</comment>
<feature type="compositionally biased region" description="Basic and acidic residues" evidence="2">
    <location>
        <begin position="346"/>
        <end position="363"/>
    </location>
</feature>
<feature type="compositionally biased region" description="Low complexity" evidence="2">
    <location>
        <begin position="274"/>
        <end position="294"/>
    </location>
</feature>
<dbReference type="InterPro" id="IPR042779">
    <property type="entry name" value="MISP/MISP3-like"/>
</dbReference>
<feature type="compositionally biased region" description="Polar residues" evidence="2">
    <location>
        <begin position="149"/>
        <end position="158"/>
    </location>
</feature>
<keyword evidence="1" id="KW-0175">Coiled coil</keyword>